<dbReference type="KEGG" id="spun:BFF78_01560"/>
<accession>A0A1D7Y3C4</accession>
<evidence type="ECO:0000313" key="2">
    <source>
        <dbReference type="Proteomes" id="UP000094960"/>
    </source>
</evidence>
<sequence>MLAPTEACTYLGSHGDAEVRAVPGIAGYRLYVRPGDRLSAGVMTRNLDMIWGRCADHAELSALKGDVLAALSYEFESPDGRRRIPATDLMRRPGRTQ</sequence>
<protein>
    <submittedName>
        <fullName evidence="1">Uncharacterized protein</fullName>
    </submittedName>
</protein>
<dbReference type="Proteomes" id="UP000094960">
    <property type="component" value="Chromosome"/>
</dbReference>
<dbReference type="EMBL" id="CP017248">
    <property type="protein sequence ID" value="AOR29940.1"/>
    <property type="molecule type" value="Genomic_DNA"/>
</dbReference>
<evidence type="ECO:0000313" key="1">
    <source>
        <dbReference type="EMBL" id="AOR29940.1"/>
    </source>
</evidence>
<dbReference type="RefSeq" id="WP_069776594.1">
    <property type="nucleotide sequence ID" value="NZ_CP017248.1"/>
</dbReference>
<keyword evidence="2" id="KW-1185">Reference proteome</keyword>
<organism evidence="1 2">
    <name type="scientific">Streptomyces fodineus</name>
    <dbReference type="NCBI Taxonomy" id="1904616"/>
    <lineage>
        <taxon>Bacteria</taxon>
        <taxon>Bacillati</taxon>
        <taxon>Actinomycetota</taxon>
        <taxon>Actinomycetes</taxon>
        <taxon>Kitasatosporales</taxon>
        <taxon>Streptomycetaceae</taxon>
        <taxon>Streptomyces</taxon>
    </lineage>
</organism>
<proteinExistence type="predicted"/>
<gene>
    <name evidence="1" type="ORF">BFF78_01560</name>
</gene>
<reference evidence="2" key="1">
    <citation type="submission" date="2016-09" db="EMBL/GenBank/DDBJ databases">
        <title>Streptomyces puniciscabiei strain:TW1S1 Genome sequencing and assembly.</title>
        <authorList>
            <person name="Kim M.-K."/>
            <person name="Kim S.B."/>
        </authorList>
    </citation>
    <scope>NUCLEOTIDE SEQUENCE [LARGE SCALE GENOMIC DNA]</scope>
    <source>
        <strain evidence="2">TW1S1</strain>
    </source>
</reference>
<dbReference type="AlphaFoldDB" id="A0A1D7Y3C4"/>
<name>A0A1D7Y3C4_9ACTN</name>